<organism evidence="2 3">
    <name type="scientific">Zygosaccharomyces bailii (strain CLIB 213 / ATCC 58445 / CBS 680 / BCRC 21525 / NBRC 1098 / NCYC 1416 / NRRL Y-2227)</name>
    <dbReference type="NCBI Taxonomy" id="1333698"/>
    <lineage>
        <taxon>Eukaryota</taxon>
        <taxon>Fungi</taxon>
        <taxon>Dikarya</taxon>
        <taxon>Ascomycota</taxon>
        <taxon>Saccharomycotina</taxon>
        <taxon>Saccharomycetes</taxon>
        <taxon>Saccharomycetales</taxon>
        <taxon>Saccharomycetaceae</taxon>
        <taxon>Zygosaccharomyces</taxon>
    </lineage>
</organism>
<dbReference type="InterPro" id="IPR024297">
    <property type="entry name" value="Pho86"/>
</dbReference>
<name>A0A8J2X4R2_ZYGB2</name>
<dbReference type="EMBL" id="HG316454">
    <property type="protein sequence ID" value="CDF87419.1"/>
    <property type="molecule type" value="Genomic_DNA"/>
</dbReference>
<keyword evidence="1" id="KW-0812">Transmembrane</keyword>
<dbReference type="OrthoDB" id="4082764at2759"/>
<dbReference type="Proteomes" id="UP000019375">
    <property type="component" value="Unassembled WGS sequence"/>
</dbReference>
<feature type="transmembrane region" description="Helical" evidence="1">
    <location>
        <begin position="62"/>
        <end position="81"/>
    </location>
</feature>
<dbReference type="Pfam" id="PF11124">
    <property type="entry name" value="Pho86"/>
    <property type="match status" value="1"/>
</dbReference>
<feature type="transmembrane region" description="Helical" evidence="1">
    <location>
        <begin position="109"/>
        <end position="128"/>
    </location>
</feature>
<protein>
    <submittedName>
        <fullName evidence="2">BN860_05930g1_1</fullName>
    </submittedName>
</protein>
<evidence type="ECO:0000313" key="2">
    <source>
        <dbReference type="EMBL" id="CDF87419.1"/>
    </source>
</evidence>
<accession>A0A8J2X4R2</accession>
<keyword evidence="1" id="KW-1133">Transmembrane helix</keyword>
<sequence>MSKEVRNRKVARQVDARLHEPLDSETPATIQSSELKPEYANAALNMAADFVKQKESLANMAILGHPLVVAIVWVVAIYFAAPKAKMPFQGDFGNYVSFLWQLFKQNKTVLPTVIIAGCLGTMVIFTLMSRVTESFFNSLTKEIVNSKGKNVFGVDLNKLAEGKCSQEELEHAKDTYIVIYRGTPVALVCLVQNKILSTKDDLVMSASTMGSRKVYEKSGIIEDLVDWCMVRTKQKYVKGNYTGKMQLLVDLYSFDPDNKKVLRQKGFTMLKSQKIQGSFILGKIFGLEKELWGSQFHYEKPSKRS</sequence>
<evidence type="ECO:0000256" key="1">
    <source>
        <dbReference type="SAM" id="Phobius"/>
    </source>
</evidence>
<reference evidence="3" key="1">
    <citation type="journal article" date="2013" name="Genome Announc.">
        <title>Genome sequence of the food spoilage yeast Zygosaccharomyces bailii CLIB 213(T).</title>
        <authorList>
            <person name="Galeote V."/>
            <person name="Bigey F."/>
            <person name="Devillers H."/>
            <person name="Neuveglise C."/>
            <person name="Dequin S."/>
        </authorList>
    </citation>
    <scope>NUCLEOTIDE SEQUENCE [LARGE SCALE GENOMIC DNA]</scope>
    <source>
        <strain evidence="3">CLIB 213 / ATCC 58445 / CBS 680 / CCRC 21525 / NBRC 1098 / NCYC 1416 / NRRL Y-2227</strain>
    </source>
</reference>
<keyword evidence="1" id="KW-0472">Membrane</keyword>
<dbReference type="AlphaFoldDB" id="A0A8J2X4R2"/>
<keyword evidence="3" id="KW-1185">Reference proteome</keyword>
<proteinExistence type="predicted"/>
<evidence type="ECO:0000313" key="3">
    <source>
        <dbReference type="Proteomes" id="UP000019375"/>
    </source>
</evidence>
<gene>
    <name evidence="2" type="ORF">BN860_05930g</name>
</gene>